<evidence type="ECO:0000256" key="4">
    <source>
        <dbReference type="ARBA" id="ARBA00022989"/>
    </source>
</evidence>
<feature type="transmembrane region" description="Helical" evidence="6">
    <location>
        <begin position="146"/>
        <end position="166"/>
    </location>
</feature>
<dbReference type="InterPro" id="IPR051791">
    <property type="entry name" value="Pra-immunoreactive"/>
</dbReference>
<accession>A0A2U8BR92</accession>
<keyword evidence="5 6" id="KW-0472">Membrane</keyword>
<dbReference type="PANTHER" id="PTHR36115">
    <property type="entry name" value="PROLINE-RICH ANTIGEN HOMOLOG-RELATED"/>
    <property type="match status" value="1"/>
</dbReference>
<dbReference type="RefSeq" id="WP_108672902.1">
    <property type="nucleotide sequence ID" value="NZ_CP025989.1"/>
</dbReference>
<evidence type="ECO:0000256" key="1">
    <source>
        <dbReference type="ARBA" id="ARBA00004651"/>
    </source>
</evidence>
<reference evidence="8 9" key="1">
    <citation type="journal article" date="2018" name="Genome Biol. Evol.">
        <title>The Genome Sequence of "Candidatus Fokinia solitaria": Insights on Reductive Evolution in Rickettsiales.</title>
        <authorList>
            <person name="Floriano A.M."/>
            <person name="Castelli M."/>
            <person name="Krenek S."/>
            <person name="Berendonk T.U."/>
            <person name="Bazzocchi C."/>
            <person name="Petroni G."/>
            <person name="Sassera D."/>
        </authorList>
    </citation>
    <scope>NUCLEOTIDE SEQUENCE [LARGE SCALE GENOMIC DNA]</scope>
    <source>
        <strain evidence="8">Rio ETE_ALG 3VII</strain>
    </source>
</reference>
<dbReference type="InterPro" id="IPR010432">
    <property type="entry name" value="RDD"/>
</dbReference>
<evidence type="ECO:0000256" key="2">
    <source>
        <dbReference type="ARBA" id="ARBA00022475"/>
    </source>
</evidence>
<feature type="transmembrane region" description="Helical" evidence="6">
    <location>
        <begin position="90"/>
        <end position="115"/>
    </location>
</feature>
<evidence type="ECO:0000259" key="7">
    <source>
        <dbReference type="Pfam" id="PF06271"/>
    </source>
</evidence>
<protein>
    <submittedName>
        <fullName evidence="8">RDD family protein</fullName>
    </submittedName>
</protein>
<dbReference type="EMBL" id="CP025989">
    <property type="protein sequence ID" value="AWD32853.1"/>
    <property type="molecule type" value="Genomic_DNA"/>
</dbReference>
<dbReference type="Pfam" id="PF06271">
    <property type="entry name" value="RDD"/>
    <property type="match status" value="1"/>
</dbReference>
<evidence type="ECO:0000313" key="8">
    <source>
        <dbReference type="EMBL" id="AWD32853.1"/>
    </source>
</evidence>
<evidence type="ECO:0000256" key="5">
    <source>
        <dbReference type="ARBA" id="ARBA00023136"/>
    </source>
</evidence>
<proteinExistence type="predicted"/>
<gene>
    <name evidence="8" type="ORF">Fsol_00039</name>
</gene>
<comment type="subcellular location">
    <subcellularLocation>
        <location evidence="1">Cell membrane</location>
        <topology evidence="1">Multi-pass membrane protein</topology>
    </subcellularLocation>
</comment>
<dbReference type="GO" id="GO:0005886">
    <property type="term" value="C:plasma membrane"/>
    <property type="evidence" value="ECO:0007669"/>
    <property type="project" value="UniProtKB-SubCell"/>
</dbReference>
<dbReference type="AlphaFoldDB" id="A0A2U8BR92"/>
<keyword evidence="3 6" id="KW-0812">Transmembrane</keyword>
<keyword evidence="4 6" id="KW-1133">Transmembrane helix</keyword>
<sequence>MLQRVSWLFRRKKKVPPTISINGVAYNIPSFDRRLLGWLVDVMLLAFLLMPVSEFLYVKLSIASELAKFSESSDITSLDSFLSSVGPHFLIKYVAVQVIALLISVLYFVVSLALYGRTLGKFVTGCIVLEVDSGQKISVRTAILRTALYLVSVLPFCIGLILFIPFSKYGMALHDRCMHTVVVLRGK</sequence>
<keyword evidence="2" id="KW-1003">Cell membrane</keyword>
<evidence type="ECO:0000313" key="9">
    <source>
        <dbReference type="Proteomes" id="UP000244519"/>
    </source>
</evidence>
<dbReference type="KEGG" id="fso:Fsol_00039"/>
<dbReference type="Proteomes" id="UP000244519">
    <property type="component" value="Chromosome"/>
</dbReference>
<feature type="transmembrane region" description="Helical" evidence="6">
    <location>
        <begin position="35"/>
        <end position="58"/>
    </location>
</feature>
<evidence type="ECO:0000256" key="3">
    <source>
        <dbReference type="ARBA" id="ARBA00022692"/>
    </source>
</evidence>
<dbReference type="OrthoDB" id="5298807at2"/>
<evidence type="ECO:0000256" key="6">
    <source>
        <dbReference type="SAM" id="Phobius"/>
    </source>
</evidence>
<feature type="domain" description="RDD" evidence="7">
    <location>
        <begin position="29"/>
        <end position="178"/>
    </location>
</feature>
<keyword evidence="9" id="KW-1185">Reference proteome</keyword>
<name>A0A2U8BR92_9RICK</name>
<organism evidence="8 9">
    <name type="scientific">Candidatus Fokinia solitaria</name>
    <dbReference type="NCBI Taxonomy" id="1802984"/>
    <lineage>
        <taxon>Bacteria</taxon>
        <taxon>Pseudomonadati</taxon>
        <taxon>Pseudomonadota</taxon>
        <taxon>Alphaproteobacteria</taxon>
        <taxon>Rickettsiales</taxon>
        <taxon>Candidatus Midichloriaceae</taxon>
        <taxon>Candidatus Fokinia</taxon>
    </lineage>
</organism>